<keyword evidence="4" id="KW-1185">Reference proteome</keyword>
<gene>
    <name evidence="3" type="ORF">SAMN05444682_109151</name>
</gene>
<dbReference type="Pfam" id="PF06439">
    <property type="entry name" value="3keto-disac_hyd"/>
    <property type="match status" value="2"/>
</dbReference>
<protein>
    <submittedName>
        <fullName evidence="3">HEAT repeat</fullName>
    </submittedName>
</protein>
<dbReference type="InterPro" id="IPR011989">
    <property type="entry name" value="ARM-like"/>
</dbReference>
<reference evidence="3 4" key="1">
    <citation type="submission" date="2016-10" db="EMBL/GenBank/DDBJ databases">
        <authorList>
            <person name="de Groot N.N."/>
        </authorList>
    </citation>
    <scope>NUCLEOTIDE SEQUENCE [LARGE SCALE GENOMIC DNA]</scope>
    <source>
        <strain evidence="3 4">RK1</strain>
    </source>
</reference>
<dbReference type="PANTHER" id="PTHR12697">
    <property type="entry name" value="PBS LYASE HEAT-LIKE PROTEIN"/>
    <property type="match status" value="1"/>
</dbReference>
<dbReference type="Pfam" id="PF13646">
    <property type="entry name" value="HEAT_2"/>
    <property type="match status" value="2"/>
</dbReference>
<organism evidence="3 4">
    <name type="scientific">Parapedobacter indicus</name>
    <dbReference type="NCBI Taxonomy" id="1477437"/>
    <lineage>
        <taxon>Bacteria</taxon>
        <taxon>Pseudomonadati</taxon>
        <taxon>Bacteroidota</taxon>
        <taxon>Sphingobacteriia</taxon>
        <taxon>Sphingobacteriales</taxon>
        <taxon>Sphingobacteriaceae</taxon>
        <taxon>Parapedobacter</taxon>
    </lineage>
</organism>
<dbReference type="SUPFAM" id="SSF48371">
    <property type="entry name" value="ARM repeat"/>
    <property type="match status" value="2"/>
</dbReference>
<dbReference type="InterPro" id="IPR016024">
    <property type="entry name" value="ARM-type_fold"/>
</dbReference>
<keyword evidence="1" id="KW-0732">Signal</keyword>
<dbReference type="InterPro" id="IPR004155">
    <property type="entry name" value="PBS_lyase_HEAT"/>
</dbReference>
<feature type="chain" id="PRO_5011676109" evidence="1">
    <location>
        <begin position="21"/>
        <end position="1135"/>
    </location>
</feature>
<evidence type="ECO:0000313" key="4">
    <source>
        <dbReference type="Proteomes" id="UP000198670"/>
    </source>
</evidence>
<dbReference type="GO" id="GO:0016787">
    <property type="term" value="F:hydrolase activity"/>
    <property type="evidence" value="ECO:0007669"/>
    <property type="project" value="InterPro"/>
</dbReference>
<feature type="domain" description="3-keto-alpha-glucoside-1,2-lyase/3-keto-2-hydroxy-glucal hydratase" evidence="2">
    <location>
        <begin position="945"/>
        <end position="1133"/>
    </location>
</feature>
<dbReference type="OrthoDB" id="9806233at2"/>
<dbReference type="EMBL" id="FOQO01000009">
    <property type="protein sequence ID" value="SFJ38444.1"/>
    <property type="molecule type" value="Genomic_DNA"/>
</dbReference>
<sequence>MKRLIYALLALLIQQMPVSAQQSDVRTTTTKIADLLALQPSETSVRFREAMGQIERFTASDIAALLKQLTPPGEGNNAGIEYAANSYSYHVVLPGKTSQRATFIQGAIEALKALDNRDNKGFVIQLLQNAGDDSAVDALSFYLTDAYLSEKAARALSRIGTERAGAALLQALERSEGIAAVNIVDGLGFMSYSPAEQVVLAKANTSDRALRRISLYALSQLGGAASQTLLADAAKSADYKYDPTEATAAYINYLHKQIANGETAAASKAASKLVKEAEQADQVHTRIAALSLLTEINKEQQVKMLLKASRDENPVYRNAALGLLSPYLNSTVSSKLVKRLDKAEEQVQVDVLRYVANHKQTETLPVVRKALGSAAPAVRVAAVNALHQLDPDAADGELIALLSGSDDQTRQAIKQVFLTSKNKQLTQQVITALKNEKNADVQVLLIDFLGQRGAGESMPATLDIIGSNASKEVKAAAFNALPQIARSEDLDKLLDLLTDENKEYAGAIQAAAVAAVEFGENQETKTQSVISRLQAADATQKPFFFPVLSGIGGKDALQVVAGYTDQGDPLLRGAATSALANWTGEEALPQLIALSRKKVTDSGQLDAIINGLVRLIDGADIPADQKVLYLRDAFEAAQTVEQKKSVLRALDANKTYNALLFAGKFLDDEQLKSTAANTVMNIALENKGFYGADVVRLLNRVIELLSGSESSYLREAIQKHLNELPKGPGFVSLFNGKDLTGWKGLVANPIKRAAMDANTLAEAQVKADETMRGGWSVQNGELFFNGHGDNIATVKQYGDFEMLVDWKLAKDGKDGDAGIYLRGTPQVQIWDTSRVNVGAQVGSGGLYNNQKHESKPLKVADNPLGEWNTFRIRMVGDRVTVYLNGELVTDSVVLENYWDRSLPIFPKEQIELQAHGTHVFYRDVYIRELPRKEVFTLPENEKREGFNVLFDGTNLDAWRGNTDAYSINDEGALAVVPTEGSGGNLFTKEEFSDFVYRFEFRLTPGANNGIGIRAPLEGDAAYAGMEIQVLDDGAEMYKDIAEYQHHGSVYGVIPAKQGHLRPVGEWNEEEIYLKGNKIRVTLNGTVIVDGDLAEASKNGTLDHKQHPGLTRKSGHIGFLGHGSEVYFRNIRVKRL</sequence>
<dbReference type="RefSeq" id="WP_090629123.1">
    <property type="nucleotide sequence ID" value="NZ_FOQO01000009.1"/>
</dbReference>
<dbReference type="Gene3D" id="1.25.10.10">
    <property type="entry name" value="Leucine-rich Repeat Variant"/>
    <property type="match status" value="3"/>
</dbReference>
<accession>A0A1I3QWA3</accession>
<feature type="domain" description="3-keto-alpha-glucoside-1,2-lyase/3-keto-2-hydroxy-glucal hydratase" evidence="2">
    <location>
        <begin position="729"/>
        <end position="927"/>
    </location>
</feature>
<proteinExistence type="predicted"/>
<dbReference type="STRING" id="1477437.SAMN05444682_109151"/>
<name>A0A1I3QWA3_9SPHI</name>
<dbReference type="PANTHER" id="PTHR12697:SF5">
    <property type="entry name" value="DEOXYHYPUSINE HYDROXYLASE"/>
    <property type="match status" value="1"/>
</dbReference>
<dbReference type="GO" id="GO:0016491">
    <property type="term" value="F:oxidoreductase activity"/>
    <property type="evidence" value="ECO:0007669"/>
    <property type="project" value="TreeGrafter"/>
</dbReference>
<evidence type="ECO:0000313" key="3">
    <source>
        <dbReference type="EMBL" id="SFJ38444.1"/>
    </source>
</evidence>
<dbReference type="Proteomes" id="UP000198670">
    <property type="component" value="Unassembled WGS sequence"/>
</dbReference>
<feature type="signal peptide" evidence="1">
    <location>
        <begin position="1"/>
        <end position="20"/>
    </location>
</feature>
<dbReference type="InterPro" id="IPR010496">
    <property type="entry name" value="AL/BT2_dom"/>
</dbReference>
<evidence type="ECO:0000259" key="2">
    <source>
        <dbReference type="Pfam" id="PF06439"/>
    </source>
</evidence>
<dbReference type="AlphaFoldDB" id="A0A1I3QWA3"/>
<dbReference type="SMART" id="SM00567">
    <property type="entry name" value="EZ_HEAT"/>
    <property type="match status" value="6"/>
</dbReference>
<evidence type="ECO:0000256" key="1">
    <source>
        <dbReference type="SAM" id="SignalP"/>
    </source>
</evidence>
<dbReference type="Gene3D" id="2.60.120.560">
    <property type="entry name" value="Exo-inulinase, domain 1"/>
    <property type="match status" value="2"/>
</dbReference>
<dbReference type="Pfam" id="PF03130">
    <property type="entry name" value="HEAT_PBS"/>
    <property type="match status" value="1"/>
</dbReference>